<organism evidence="16 17">
    <name type="scientific">Dictyobacter aurantiacus</name>
    <dbReference type="NCBI Taxonomy" id="1936993"/>
    <lineage>
        <taxon>Bacteria</taxon>
        <taxon>Bacillati</taxon>
        <taxon>Chloroflexota</taxon>
        <taxon>Ktedonobacteria</taxon>
        <taxon>Ktedonobacterales</taxon>
        <taxon>Dictyobacteraceae</taxon>
        <taxon>Dictyobacter</taxon>
    </lineage>
</organism>
<evidence type="ECO:0000256" key="3">
    <source>
        <dbReference type="ARBA" id="ARBA00022475"/>
    </source>
</evidence>
<dbReference type="InterPro" id="IPR003593">
    <property type="entry name" value="AAA+_ATPase"/>
</dbReference>
<dbReference type="Gene3D" id="1.20.1560.10">
    <property type="entry name" value="ABC transporter type 1, transmembrane domain"/>
    <property type="match status" value="1"/>
</dbReference>
<dbReference type="SUPFAM" id="SSF90123">
    <property type="entry name" value="ABC transporter transmembrane region"/>
    <property type="match status" value="1"/>
</dbReference>
<dbReference type="GO" id="GO:0008234">
    <property type="term" value="F:cysteine-type peptidase activity"/>
    <property type="evidence" value="ECO:0007669"/>
    <property type="project" value="UniProtKB-KW"/>
</dbReference>
<dbReference type="RefSeq" id="WP_126602162.1">
    <property type="nucleotide sequence ID" value="NZ_BIFQ01000002.1"/>
</dbReference>
<sequence length="800" mass="88077">MQDTRSHENSAPATGDGEEMEAPTQHIDGIKDMAELIRLAQLIQEEERRAAQQKEQETTSSKSAESADRPSLSDKLKIRLKEWRRVPEMRQMSEVECGAACLAMILNYHGCVTTVSEVQERCGVGRDGLSALTILTSAHQYGLRSRPVAIKDIENFRFVTLPAIVHWEFNHFIVVERWSDRHVDVVDPAVGRRRLTPEEFADGFTGVVLMLEPGLQFERRASNSTFSLTTYTRSLLHLRGTIIQILLASLLLQLFGLGIPLLTRVIVDTIIPTQATQLLTFLGLGMIVLILTQGITTLLRSSLLIYLRTRIDAQMMLNFFEHLLSLPYRFFQLRLSGDLLSRVNSNIVIRDLLSNQLISTLLDGSTVLVYMVILFSQSPLIAGIALVIGLLEVGVLWLSAPLIRRMTQQDLAAQGKTQGYLNEALAGIATLKAAGAEQRALDRWTNLFFDEMNISMRLSYLTSIVSAFMNILQLTSPFVLLWIGALLVIHGTMSIGSMLALNALAVSFLAPFSSLATTGSSLQIVRAHFDRISDVVSAESEQDPQQVSLPPRLTGRIELKNVSFQYDAHAPMVLQDITVSIQPGQKVALVGKTGSGKSTLGKLLIGLVTPTQGEILFDGLPLQTLNYRALRSQLGVVLQEAFIFSGSVRENIALNNPAMEMERVVQAARAAAIHEDVEKMPMQYETLVSEGGSAFSGGQRQRLALARALATRPGILLLDEATSALDVATERVVEKNISVLSCTQIIIAHRLSTIRHADLILVLDEGHIVEQGTHDALIHQDGYYARLIHAQMETGAITAG</sequence>
<feature type="domain" description="ABC transmembrane type-1" evidence="14">
    <location>
        <begin position="243"/>
        <end position="523"/>
    </location>
</feature>
<evidence type="ECO:0000256" key="10">
    <source>
        <dbReference type="ARBA" id="ARBA00023136"/>
    </source>
</evidence>
<dbReference type="Gene3D" id="3.40.50.300">
    <property type="entry name" value="P-loop containing nucleotide triphosphate hydrolases"/>
    <property type="match status" value="1"/>
</dbReference>
<feature type="domain" description="Peptidase C39" evidence="15">
    <location>
        <begin position="91"/>
        <end position="211"/>
    </location>
</feature>
<keyword evidence="5" id="KW-0547">Nucleotide-binding</keyword>
<feature type="region of interest" description="Disordered" evidence="11">
    <location>
        <begin position="47"/>
        <end position="72"/>
    </location>
</feature>
<keyword evidence="6" id="KW-0378">Hydrolase</keyword>
<dbReference type="CDD" id="cd18779">
    <property type="entry name" value="ABC_6TM_T1SS_like"/>
    <property type="match status" value="1"/>
</dbReference>
<evidence type="ECO:0000256" key="4">
    <source>
        <dbReference type="ARBA" id="ARBA00022692"/>
    </source>
</evidence>
<evidence type="ECO:0000256" key="2">
    <source>
        <dbReference type="ARBA" id="ARBA00022448"/>
    </source>
</evidence>
<keyword evidence="7" id="KW-0645">Protease</keyword>
<keyword evidence="8" id="KW-0067">ATP-binding</keyword>
<evidence type="ECO:0000259" key="13">
    <source>
        <dbReference type="PROSITE" id="PS50893"/>
    </source>
</evidence>
<keyword evidence="17" id="KW-1185">Reference proteome</keyword>
<feature type="compositionally biased region" description="Basic and acidic residues" evidence="11">
    <location>
        <begin position="47"/>
        <end position="57"/>
    </location>
</feature>
<evidence type="ECO:0000313" key="16">
    <source>
        <dbReference type="EMBL" id="GCE09595.1"/>
    </source>
</evidence>
<dbReference type="GO" id="GO:0005886">
    <property type="term" value="C:plasma membrane"/>
    <property type="evidence" value="ECO:0007669"/>
    <property type="project" value="UniProtKB-SubCell"/>
</dbReference>
<dbReference type="GO" id="GO:0015421">
    <property type="term" value="F:ABC-type oligopeptide transporter activity"/>
    <property type="evidence" value="ECO:0007669"/>
    <property type="project" value="TreeGrafter"/>
</dbReference>
<keyword evidence="7" id="KW-0788">Thiol protease</keyword>
<proteinExistence type="predicted"/>
<evidence type="ECO:0000256" key="5">
    <source>
        <dbReference type="ARBA" id="ARBA00022741"/>
    </source>
</evidence>
<dbReference type="SMART" id="SM00382">
    <property type="entry name" value="AAA"/>
    <property type="match status" value="1"/>
</dbReference>
<dbReference type="InterPro" id="IPR039421">
    <property type="entry name" value="Type_1_exporter"/>
</dbReference>
<dbReference type="PANTHER" id="PTHR43394:SF1">
    <property type="entry name" value="ATP-BINDING CASSETTE SUB-FAMILY B MEMBER 10, MITOCHONDRIAL"/>
    <property type="match status" value="1"/>
</dbReference>
<reference evidence="17" key="1">
    <citation type="submission" date="2018-12" db="EMBL/GenBank/DDBJ databases">
        <title>Tengunoibacter tsumagoiensis gen. nov., sp. nov., Dictyobacter kobayashii sp. nov., D. alpinus sp. nov., and D. joshuensis sp. nov. and description of Dictyobacteraceae fam. nov. within the order Ktedonobacterales isolated from Tengu-no-mugimeshi.</title>
        <authorList>
            <person name="Wang C.M."/>
            <person name="Zheng Y."/>
            <person name="Sakai Y."/>
            <person name="Toyoda A."/>
            <person name="Minakuchi Y."/>
            <person name="Abe K."/>
            <person name="Yokota A."/>
            <person name="Yabe S."/>
        </authorList>
    </citation>
    <scope>NUCLEOTIDE SEQUENCE [LARGE SCALE GENOMIC DNA]</scope>
    <source>
        <strain evidence="17">S-27</strain>
    </source>
</reference>
<comment type="subcellular location">
    <subcellularLocation>
        <location evidence="1">Cell membrane</location>
        <topology evidence="1">Multi-pass membrane protein</topology>
    </subcellularLocation>
</comment>
<keyword evidence="10 12" id="KW-0472">Membrane</keyword>
<feature type="transmembrane region" description="Helical" evidence="12">
    <location>
        <begin position="352"/>
        <end position="373"/>
    </location>
</feature>
<dbReference type="Pfam" id="PF03412">
    <property type="entry name" value="Peptidase_C39"/>
    <property type="match status" value="1"/>
</dbReference>
<dbReference type="SUPFAM" id="SSF52540">
    <property type="entry name" value="P-loop containing nucleoside triphosphate hydrolases"/>
    <property type="match status" value="1"/>
</dbReference>
<dbReference type="EMBL" id="BIFQ01000002">
    <property type="protein sequence ID" value="GCE09595.1"/>
    <property type="molecule type" value="Genomic_DNA"/>
</dbReference>
<feature type="transmembrane region" description="Helical" evidence="12">
    <location>
        <begin position="278"/>
        <end position="299"/>
    </location>
</feature>
<evidence type="ECO:0000256" key="7">
    <source>
        <dbReference type="ARBA" id="ARBA00022807"/>
    </source>
</evidence>
<dbReference type="Gene3D" id="3.90.70.10">
    <property type="entry name" value="Cysteine proteinases"/>
    <property type="match status" value="1"/>
</dbReference>
<dbReference type="PANTHER" id="PTHR43394">
    <property type="entry name" value="ATP-DEPENDENT PERMEASE MDL1, MITOCHONDRIAL"/>
    <property type="match status" value="1"/>
</dbReference>
<feature type="transmembrane region" description="Helical" evidence="12">
    <location>
        <begin position="242"/>
        <end position="266"/>
    </location>
</feature>
<keyword evidence="4 12" id="KW-0812">Transmembrane</keyword>
<evidence type="ECO:0000256" key="9">
    <source>
        <dbReference type="ARBA" id="ARBA00022989"/>
    </source>
</evidence>
<evidence type="ECO:0000256" key="11">
    <source>
        <dbReference type="SAM" id="MobiDB-lite"/>
    </source>
</evidence>
<dbReference type="Pfam" id="PF00005">
    <property type="entry name" value="ABC_tran"/>
    <property type="match status" value="1"/>
</dbReference>
<dbReference type="Pfam" id="PF00664">
    <property type="entry name" value="ABC_membrane"/>
    <property type="match status" value="1"/>
</dbReference>
<dbReference type="GO" id="GO:0016887">
    <property type="term" value="F:ATP hydrolysis activity"/>
    <property type="evidence" value="ECO:0007669"/>
    <property type="project" value="InterPro"/>
</dbReference>
<evidence type="ECO:0000256" key="8">
    <source>
        <dbReference type="ARBA" id="ARBA00022840"/>
    </source>
</evidence>
<accession>A0A401ZRV0</accession>
<gene>
    <name evidence="16" type="ORF">KDAU_69240</name>
</gene>
<feature type="transmembrane region" description="Helical" evidence="12">
    <location>
        <begin position="460"/>
        <end position="489"/>
    </location>
</feature>
<evidence type="ECO:0000256" key="6">
    <source>
        <dbReference type="ARBA" id="ARBA00022801"/>
    </source>
</evidence>
<evidence type="ECO:0000259" key="15">
    <source>
        <dbReference type="PROSITE" id="PS50990"/>
    </source>
</evidence>
<evidence type="ECO:0000259" key="14">
    <source>
        <dbReference type="PROSITE" id="PS50929"/>
    </source>
</evidence>
<feature type="region of interest" description="Disordered" evidence="11">
    <location>
        <begin position="1"/>
        <end position="30"/>
    </location>
</feature>
<protein>
    <submittedName>
        <fullName evidence="16">NHLP family bacteriocin export ABC transporter peptidase/permease/ATPase</fullName>
    </submittedName>
</protein>
<keyword evidence="3" id="KW-1003">Cell membrane</keyword>
<dbReference type="InterPro" id="IPR017871">
    <property type="entry name" value="ABC_transporter-like_CS"/>
</dbReference>
<feature type="transmembrane region" description="Helical" evidence="12">
    <location>
        <begin position="379"/>
        <end position="398"/>
    </location>
</feature>
<evidence type="ECO:0000256" key="12">
    <source>
        <dbReference type="SAM" id="Phobius"/>
    </source>
</evidence>
<keyword evidence="2" id="KW-0813">Transport</keyword>
<dbReference type="GO" id="GO:0005524">
    <property type="term" value="F:ATP binding"/>
    <property type="evidence" value="ECO:0007669"/>
    <property type="project" value="UniProtKB-KW"/>
</dbReference>
<dbReference type="OrthoDB" id="9762778at2"/>
<dbReference type="InterPro" id="IPR005074">
    <property type="entry name" value="Peptidase_C39"/>
</dbReference>
<dbReference type="PROSITE" id="PS00211">
    <property type="entry name" value="ABC_TRANSPORTER_1"/>
    <property type="match status" value="1"/>
</dbReference>
<keyword evidence="9 12" id="KW-1133">Transmembrane helix</keyword>
<evidence type="ECO:0000256" key="1">
    <source>
        <dbReference type="ARBA" id="ARBA00004651"/>
    </source>
</evidence>
<name>A0A401ZRV0_9CHLR</name>
<dbReference type="InterPro" id="IPR027417">
    <property type="entry name" value="P-loop_NTPase"/>
</dbReference>
<dbReference type="Proteomes" id="UP000287224">
    <property type="component" value="Unassembled WGS sequence"/>
</dbReference>
<dbReference type="InterPro" id="IPR003439">
    <property type="entry name" value="ABC_transporter-like_ATP-bd"/>
</dbReference>
<dbReference type="AlphaFoldDB" id="A0A401ZRV0"/>
<evidence type="ECO:0000313" key="17">
    <source>
        <dbReference type="Proteomes" id="UP000287224"/>
    </source>
</evidence>
<comment type="caution">
    <text evidence="16">The sequence shown here is derived from an EMBL/GenBank/DDBJ whole genome shotgun (WGS) entry which is preliminary data.</text>
</comment>
<dbReference type="PROSITE" id="PS50893">
    <property type="entry name" value="ABC_TRANSPORTER_2"/>
    <property type="match status" value="1"/>
</dbReference>
<dbReference type="PROSITE" id="PS50990">
    <property type="entry name" value="PEPTIDASE_C39"/>
    <property type="match status" value="1"/>
</dbReference>
<dbReference type="GO" id="GO:0006508">
    <property type="term" value="P:proteolysis"/>
    <property type="evidence" value="ECO:0007669"/>
    <property type="project" value="InterPro"/>
</dbReference>
<dbReference type="InterPro" id="IPR011527">
    <property type="entry name" value="ABC1_TM_dom"/>
</dbReference>
<dbReference type="FunFam" id="3.40.50.300:FF:000299">
    <property type="entry name" value="ABC transporter ATP-binding protein/permease"/>
    <property type="match status" value="1"/>
</dbReference>
<dbReference type="PROSITE" id="PS50929">
    <property type="entry name" value="ABC_TM1F"/>
    <property type="match status" value="1"/>
</dbReference>
<feature type="domain" description="ABC transporter" evidence="13">
    <location>
        <begin position="557"/>
        <end position="790"/>
    </location>
</feature>
<dbReference type="InterPro" id="IPR036640">
    <property type="entry name" value="ABC1_TM_sf"/>
</dbReference>